<dbReference type="AlphaFoldDB" id="A0AAU9XIJ6"/>
<comment type="caution">
    <text evidence="3">The sequence shown here is derived from an EMBL/GenBank/DDBJ whole genome shotgun (WGS) entry which is preliminary data.</text>
</comment>
<name>A0AAU9XIJ6_9CNID</name>
<gene>
    <name evidence="3" type="ORF">PMEA_00024084</name>
</gene>
<feature type="compositionally biased region" description="Basic and acidic residues" evidence="2">
    <location>
        <begin position="83"/>
        <end position="104"/>
    </location>
</feature>
<keyword evidence="4" id="KW-1185">Reference proteome</keyword>
<feature type="region of interest" description="Disordered" evidence="2">
    <location>
        <begin position="63"/>
        <end position="122"/>
    </location>
</feature>
<keyword evidence="1" id="KW-0175">Coiled coil</keyword>
<dbReference type="EMBL" id="CALNXJ010000045">
    <property type="protein sequence ID" value="CAH3148755.1"/>
    <property type="molecule type" value="Genomic_DNA"/>
</dbReference>
<feature type="compositionally biased region" description="Basic residues" evidence="2">
    <location>
        <begin position="71"/>
        <end position="82"/>
    </location>
</feature>
<sequence>MQLSSDEYLHLDEKDKRRKLGEEMEELEMEFSGAREKANEYLESCKDELLSLATDASEETRLRRIEERAAHKSGGKSNHNRLLHNDMRPTNHIEQTDNRQSMDRGEEDGGQNEREADTIGQERISAPADRVIIVALRTVPVILKYGNRRIKVNALLDEASTKTYIYADVAAE</sequence>
<protein>
    <submittedName>
        <fullName evidence="3">Uncharacterized protein</fullName>
    </submittedName>
</protein>
<feature type="coiled-coil region" evidence="1">
    <location>
        <begin position="10"/>
        <end position="44"/>
    </location>
</feature>
<reference evidence="3 4" key="1">
    <citation type="submission" date="2022-05" db="EMBL/GenBank/DDBJ databases">
        <authorList>
            <consortium name="Genoscope - CEA"/>
            <person name="William W."/>
        </authorList>
    </citation>
    <scope>NUCLEOTIDE SEQUENCE [LARGE SCALE GENOMIC DNA]</scope>
</reference>
<accession>A0AAU9XIJ6</accession>
<evidence type="ECO:0000256" key="1">
    <source>
        <dbReference type="SAM" id="Coils"/>
    </source>
</evidence>
<proteinExistence type="predicted"/>
<evidence type="ECO:0000313" key="4">
    <source>
        <dbReference type="Proteomes" id="UP001159428"/>
    </source>
</evidence>
<dbReference type="Proteomes" id="UP001159428">
    <property type="component" value="Unassembled WGS sequence"/>
</dbReference>
<evidence type="ECO:0000313" key="3">
    <source>
        <dbReference type="EMBL" id="CAH3148755.1"/>
    </source>
</evidence>
<organism evidence="3 4">
    <name type="scientific">Pocillopora meandrina</name>
    <dbReference type="NCBI Taxonomy" id="46732"/>
    <lineage>
        <taxon>Eukaryota</taxon>
        <taxon>Metazoa</taxon>
        <taxon>Cnidaria</taxon>
        <taxon>Anthozoa</taxon>
        <taxon>Hexacorallia</taxon>
        <taxon>Scleractinia</taxon>
        <taxon>Astrocoeniina</taxon>
        <taxon>Pocilloporidae</taxon>
        <taxon>Pocillopora</taxon>
    </lineage>
</organism>
<evidence type="ECO:0000256" key="2">
    <source>
        <dbReference type="SAM" id="MobiDB-lite"/>
    </source>
</evidence>